<dbReference type="EMBL" id="GEDG01027650">
    <property type="protein sequence ID" value="JAP13696.1"/>
    <property type="molecule type" value="Transcribed_RNA"/>
</dbReference>
<accession>A0A0V0H1V0</accession>
<sequence length="75" mass="8399">LNRKTISNKTVLWKTLVLYMCALPPKKGLPYPLKTSGFSDSFYIENIVGIPKTSSWSPYFFAEGAIPHSTNATFL</sequence>
<evidence type="ECO:0000313" key="1">
    <source>
        <dbReference type="EMBL" id="JAP13696.1"/>
    </source>
</evidence>
<organism evidence="1">
    <name type="scientific">Solanum chacoense</name>
    <name type="common">Chaco potato</name>
    <dbReference type="NCBI Taxonomy" id="4108"/>
    <lineage>
        <taxon>Eukaryota</taxon>
        <taxon>Viridiplantae</taxon>
        <taxon>Streptophyta</taxon>
        <taxon>Embryophyta</taxon>
        <taxon>Tracheophyta</taxon>
        <taxon>Spermatophyta</taxon>
        <taxon>Magnoliopsida</taxon>
        <taxon>eudicotyledons</taxon>
        <taxon>Gunneridae</taxon>
        <taxon>Pentapetalae</taxon>
        <taxon>asterids</taxon>
        <taxon>lamiids</taxon>
        <taxon>Solanales</taxon>
        <taxon>Solanaceae</taxon>
        <taxon>Solanoideae</taxon>
        <taxon>Solaneae</taxon>
        <taxon>Solanum</taxon>
    </lineage>
</organism>
<reference evidence="1" key="1">
    <citation type="submission" date="2015-12" db="EMBL/GenBank/DDBJ databases">
        <title>Gene expression during late stages of embryo sac development: a critical building block for successful pollen-pistil interactions.</title>
        <authorList>
            <person name="Liu Y."/>
            <person name="Joly V."/>
            <person name="Sabar M."/>
            <person name="Matton D.P."/>
        </authorList>
    </citation>
    <scope>NUCLEOTIDE SEQUENCE</scope>
</reference>
<dbReference type="AlphaFoldDB" id="A0A0V0H1V0"/>
<feature type="non-terminal residue" evidence="1">
    <location>
        <position position="1"/>
    </location>
</feature>
<name>A0A0V0H1V0_SOLCH</name>
<proteinExistence type="predicted"/>
<protein>
    <submittedName>
        <fullName evidence="1">Putative ovule protein</fullName>
    </submittedName>
</protein>